<evidence type="ECO:0000259" key="1">
    <source>
        <dbReference type="Pfam" id="PF05506"/>
    </source>
</evidence>
<dbReference type="Pfam" id="PF05506">
    <property type="entry name" value="PLipase_C_C"/>
    <property type="match status" value="1"/>
</dbReference>
<dbReference type="InterPro" id="IPR008475">
    <property type="entry name" value="PLipase_C_C"/>
</dbReference>
<evidence type="ECO:0000313" key="2">
    <source>
        <dbReference type="EMBL" id="GHE05072.1"/>
    </source>
</evidence>
<dbReference type="AlphaFoldDB" id="A0A918YIC9"/>
<dbReference type="EMBL" id="BMVG01000008">
    <property type="protein sequence ID" value="GHE05072.1"/>
    <property type="molecule type" value="Genomic_DNA"/>
</dbReference>
<evidence type="ECO:0000313" key="3">
    <source>
        <dbReference type="Proteomes" id="UP000655443"/>
    </source>
</evidence>
<feature type="domain" description="Bacterial phospholipase C C-terminal" evidence="1">
    <location>
        <begin position="28"/>
        <end position="102"/>
    </location>
</feature>
<reference evidence="2" key="1">
    <citation type="journal article" date="2014" name="Int. J. Syst. Evol. Microbiol.">
        <title>Complete genome sequence of Corynebacterium casei LMG S-19264T (=DSM 44701T), isolated from a smear-ripened cheese.</title>
        <authorList>
            <consortium name="US DOE Joint Genome Institute (JGI-PGF)"/>
            <person name="Walter F."/>
            <person name="Albersmeier A."/>
            <person name="Kalinowski J."/>
            <person name="Ruckert C."/>
        </authorList>
    </citation>
    <scope>NUCLEOTIDE SEQUENCE</scope>
    <source>
        <strain evidence="2">JCM 4714</strain>
    </source>
</reference>
<name>A0A918YIC9_9ACTN</name>
<dbReference type="Proteomes" id="UP000655443">
    <property type="component" value="Unassembled WGS sequence"/>
</dbReference>
<comment type="caution">
    <text evidence="2">The sequence shown here is derived from an EMBL/GenBank/DDBJ whole genome shotgun (WGS) entry which is preliminary data.</text>
</comment>
<dbReference type="GO" id="GO:0004629">
    <property type="term" value="F:phospholipase C activity"/>
    <property type="evidence" value="ECO:0007669"/>
    <property type="project" value="InterPro"/>
</dbReference>
<organism evidence="2 3">
    <name type="scientific">Streptomyces alanosinicus</name>
    <dbReference type="NCBI Taxonomy" id="68171"/>
    <lineage>
        <taxon>Bacteria</taxon>
        <taxon>Bacillati</taxon>
        <taxon>Actinomycetota</taxon>
        <taxon>Actinomycetes</taxon>
        <taxon>Kitasatosporales</taxon>
        <taxon>Streptomycetaceae</taxon>
        <taxon>Streptomyces</taxon>
    </lineage>
</organism>
<proteinExistence type="predicted"/>
<accession>A0A918YIC9</accession>
<keyword evidence="3" id="KW-1185">Reference proteome</keyword>
<reference evidence="2" key="2">
    <citation type="submission" date="2020-09" db="EMBL/GenBank/DDBJ databases">
        <authorList>
            <person name="Sun Q."/>
            <person name="Ohkuma M."/>
        </authorList>
    </citation>
    <scope>NUCLEOTIDE SEQUENCE</scope>
    <source>
        <strain evidence="2">JCM 4714</strain>
    </source>
</reference>
<protein>
    <recommendedName>
        <fullName evidence="1">Bacterial phospholipase C C-terminal domain-containing protein</fullName>
    </recommendedName>
</protein>
<sequence length="107" mass="11505">MYGADGFARRFCGTVVREGQDDVAVPSVTAALRGTSVELELRNSGGTEVAFTLTPNDFAGKERTVWVGGGERTRLSWRTDEGRYDVTVTAGTGTRFVQRYAGTVHAG</sequence>
<dbReference type="GO" id="GO:0016042">
    <property type="term" value="P:lipid catabolic process"/>
    <property type="evidence" value="ECO:0007669"/>
    <property type="project" value="InterPro"/>
</dbReference>
<gene>
    <name evidence="2" type="ORF">GCM10010339_39350</name>
</gene>